<dbReference type="InterPro" id="IPR001480">
    <property type="entry name" value="Bulb-type_lectin_dom"/>
</dbReference>
<keyword evidence="4" id="KW-0808">Transferase</keyword>
<dbReference type="PROSITE" id="PS50927">
    <property type="entry name" value="BULB_LECTIN"/>
    <property type="match status" value="1"/>
</dbReference>
<dbReference type="AlphaFoldDB" id="A0AAD8IRI2"/>
<dbReference type="SUPFAM" id="SSF51110">
    <property type="entry name" value="alpha-D-mannose-specific plant lectins"/>
    <property type="match status" value="1"/>
</dbReference>
<gene>
    <name evidence="4" type="ORF">POM88_018980</name>
</gene>
<keyword evidence="5" id="KW-1185">Reference proteome</keyword>
<evidence type="ECO:0000259" key="3">
    <source>
        <dbReference type="PROSITE" id="PS50927"/>
    </source>
</evidence>
<keyword evidence="4" id="KW-0418">Kinase</keyword>
<dbReference type="Gene3D" id="2.90.10.10">
    <property type="entry name" value="Bulb-type lectin domain"/>
    <property type="match status" value="1"/>
</dbReference>
<evidence type="ECO:0000256" key="1">
    <source>
        <dbReference type="ARBA" id="ARBA00022729"/>
    </source>
</evidence>
<evidence type="ECO:0000313" key="4">
    <source>
        <dbReference type="EMBL" id="KAK1390802.1"/>
    </source>
</evidence>
<evidence type="ECO:0000256" key="2">
    <source>
        <dbReference type="ARBA" id="ARBA00023180"/>
    </source>
</evidence>
<name>A0AAD8IRI2_9APIA</name>
<dbReference type="Proteomes" id="UP001237642">
    <property type="component" value="Unassembled WGS sequence"/>
</dbReference>
<sequence length="173" mass="19221">MNVQEEHVVEDSAVDSDKTCASVDLWVDFVWKVALAQVNGTISVGSFLTAADKATSWYSHSADFAFGFKKLQNQFLLSIWYNKIPEETWFANDGKTVSAGSKVQLTADRGLVLSDSQGKELWKSAMLSGTASNGVFNDTLRWYSCPEQFYTSMVLLSSITTRRISLDRLIGLL</sequence>
<accession>A0AAD8IRI2</accession>
<feature type="domain" description="Bulb-type lectin" evidence="3">
    <location>
        <begin position="39"/>
        <end position="168"/>
    </location>
</feature>
<dbReference type="PANTHER" id="PTHR47976">
    <property type="entry name" value="G-TYPE LECTIN S-RECEPTOR-LIKE SERINE/THREONINE-PROTEIN KINASE SD2-5"/>
    <property type="match status" value="1"/>
</dbReference>
<keyword evidence="1" id="KW-0732">Signal</keyword>
<proteinExistence type="predicted"/>
<organism evidence="4 5">
    <name type="scientific">Heracleum sosnowskyi</name>
    <dbReference type="NCBI Taxonomy" id="360622"/>
    <lineage>
        <taxon>Eukaryota</taxon>
        <taxon>Viridiplantae</taxon>
        <taxon>Streptophyta</taxon>
        <taxon>Embryophyta</taxon>
        <taxon>Tracheophyta</taxon>
        <taxon>Spermatophyta</taxon>
        <taxon>Magnoliopsida</taxon>
        <taxon>eudicotyledons</taxon>
        <taxon>Gunneridae</taxon>
        <taxon>Pentapetalae</taxon>
        <taxon>asterids</taxon>
        <taxon>campanulids</taxon>
        <taxon>Apiales</taxon>
        <taxon>Apiaceae</taxon>
        <taxon>Apioideae</taxon>
        <taxon>apioid superclade</taxon>
        <taxon>Tordylieae</taxon>
        <taxon>Tordyliinae</taxon>
        <taxon>Heracleum</taxon>
    </lineage>
</organism>
<dbReference type="EMBL" id="JAUIZM010000004">
    <property type="protein sequence ID" value="KAK1390802.1"/>
    <property type="molecule type" value="Genomic_DNA"/>
</dbReference>
<dbReference type="GO" id="GO:0004674">
    <property type="term" value="F:protein serine/threonine kinase activity"/>
    <property type="evidence" value="ECO:0007669"/>
    <property type="project" value="UniProtKB-KW"/>
</dbReference>
<dbReference type="InterPro" id="IPR036426">
    <property type="entry name" value="Bulb-type_lectin_dom_sf"/>
</dbReference>
<evidence type="ECO:0000313" key="5">
    <source>
        <dbReference type="Proteomes" id="UP001237642"/>
    </source>
</evidence>
<protein>
    <submittedName>
        <fullName evidence="4">G-type lectin S-receptor-like serine/threonine protein kinase RLK1-like</fullName>
    </submittedName>
</protein>
<keyword evidence="2" id="KW-0325">Glycoprotein</keyword>
<dbReference type="InterPro" id="IPR051343">
    <property type="entry name" value="G-type_lectin_kinases/EP1-like"/>
</dbReference>
<dbReference type="PANTHER" id="PTHR47976:SF15">
    <property type="entry name" value="G-TYPE LECTIN S-RECEPTOR-LIKE SERINE_THREONINE-PROTEIN KINASE RLK1"/>
    <property type="match status" value="1"/>
</dbReference>
<keyword evidence="4" id="KW-0723">Serine/threonine-protein kinase</keyword>
<reference evidence="4" key="1">
    <citation type="submission" date="2023-02" db="EMBL/GenBank/DDBJ databases">
        <title>Genome of toxic invasive species Heracleum sosnowskyi carries increased number of genes despite the absence of recent whole-genome duplications.</title>
        <authorList>
            <person name="Schelkunov M."/>
            <person name="Shtratnikova V."/>
            <person name="Makarenko M."/>
            <person name="Klepikova A."/>
            <person name="Omelchenko D."/>
            <person name="Novikova G."/>
            <person name="Obukhova E."/>
            <person name="Bogdanov V."/>
            <person name="Penin A."/>
            <person name="Logacheva M."/>
        </authorList>
    </citation>
    <scope>NUCLEOTIDE SEQUENCE</scope>
    <source>
        <strain evidence="4">Hsosn_3</strain>
        <tissue evidence="4">Leaf</tissue>
    </source>
</reference>
<comment type="caution">
    <text evidence="4">The sequence shown here is derived from an EMBL/GenBank/DDBJ whole genome shotgun (WGS) entry which is preliminary data.</text>
</comment>
<reference evidence="4" key="2">
    <citation type="submission" date="2023-05" db="EMBL/GenBank/DDBJ databases">
        <authorList>
            <person name="Schelkunov M.I."/>
        </authorList>
    </citation>
    <scope>NUCLEOTIDE SEQUENCE</scope>
    <source>
        <strain evidence="4">Hsosn_3</strain>
        <tissue evidence="4">Leaf</tissue>
    </source>
</reference>